<dbReference type="Gene3D" id="1.20.59.10">
    <property type="entry name" value="Chorismate mutase"/>
    <property type="match status" value="1"/>
</dbReference>
<comment type="caution">
    <text evidence="3">The sequence shown here is derived from an EMBL/GenBank/DDBJ whole genome shotgun (WGS) entry which is preliminary data.</text>
</comment>
<reference evidence="3" key="1">
    <citation type="submission" date="2021-04" db="EMBL/GenBank/DDBJ databases">
        <title>Pseudonocardia sp. nov., isolated from sandy soil of mangrove forest.</title>
        <authorList>
            <person name="Zan Z."/>
            <person name="Huang R."/>
            <person name="Liu W."/>
        </authorList>
    </citation>
    <scope>NUCLEOTIDE SEQUENCE</scope>
    <source>
        <strain evidence="3">S2-4</strain>
    </source>
</reference>
<dbReference type="PANTHER" id="PTHR38041">
    <property type="entry name" value="CHORISMATE MUTASE"/>
    <property type="match status" value="1"/>
</dbReference>
<dbReference type="Pfam" id="PF01817">
    <property type="entry name" value="CM_2"/>
    <property type="match status" value="1"/>
</dbReference>
<dbReference type="InterPro" id="IPR036979">
    <property type="entry name" value="CM_dom_sf"/>
</dbReference>
<feature type="domain" description="Chorismate mutase" evidence="2">
    <location>
        <begin position="3"/>
        <end position="93"/>
    </location>
</feature>
<organism evidence="3 4">
    <name type="scientific">Pseudonocardia humida</name>
    <dbReference type="NCBI Taxonomy" id="2800819"/>
    <lineage>
        <taxon>Bacteria</taxon>
        <taxon>Bacillati</taxon>
        <taxon>Actinomycetota</taxon>
        <taxon>Actinomycetes</taxon>
        <taxon>Pseudonocardiales</taxon>
        <taxon>Pseudonocardiaceae</taxon>
        <taxon>Pseudonocardia</taxon>
    </lineage>
</organism>
<proteinExistence type="predicted"/>
<evidence type="ECO:0000259" key="2">
    <source>
        <dbReference type="PROSITE" id="PS51168"/>
    </source>
</evidence>
<dbReference type="Proteomes" id="UP001165283">
    <property type="component" value="Unassembled WGS sequence"/>
</dbReference>
<dbReference type="InterPro" id="IPR051331">
    <property type="entry name" value="Chorismate_mutase-related"/>
</dbReference>
<dbReference type="RefSeq" id="WP_252442628.1">
    <property type="nucleotide sequence ID" value="NZ_JAGSOV010000055.1"/>
</dbReference>
<name>A0ABT1A6B3_9PSEU</name>
<keyword evidence="4" id="KW-1185">Reference proteome</keyword>
<dbReference type="Pfam" id="PF11225">
    <property type="entry name" value="DUF3024"/>
    <property type="match status" value="1"/>
</dbReference>
<sequence length="214" mass="23941">MASSDPTSLADVRARIDAVDADLVRLLADRESPVRAAAASKADADAVRAPDRVQQVITSVRERASAAGLSPAVAEAVWRAMIAAFIDLELDQRARTEPGKTSAGLPEPDVARVRSWCEARVPERVRDQIRVECDVAPRHLTVVECRPPWKADAGAEWTRFPVARMRYTKASRTWSLYWRDRDLRFHHYDRVAPTDDIGELLAELDRDPTAVFWG</sequence>
<dbReference type="EMBL" id="JAGSOV010000055">
    <property type="protein sequence ID" value="MCO1658557.1"/>
    <property type="molecule type" value="Genomic_DNA"/>
</dbReference>
<dbReference type="InterPro" id="IPR021388">
    <property type="entry name" value="DUF3024"/>
</dbReference>
<evidence type="ECO:0000313" key="4">
    <source>
        <dbReference type="Proteomes" id="UP001165283"/>
    </source>
</evidence>
<dbReference type="SMART" id="SM00830">
    <property type="entry name" value="CM_2"/>
    <property type="match status" value="1"/>
</dbReference>
<dbReference type="InterPro" id="IPR002701">
    <property type="entry name" value="CM_II_prokaryot"/>
</dbReference>
<dbReference type="InterPro" id="IPR036263">
    <property type="entry name" value="Chorismate_II_sf"/>
</dbReference>
<dbReference type="PANTHER" id="PTHR38041:SF1">
    <property type="entry name" value="CHORISMATE MUTASE"/>
    <property type="match status" value="1"/>
</dbReference>
<protein>
    <submittedName>
        <fullName evidence="3">DUF3024 domain-containing protein</fullName>
    </submittedName>
</protein>
<gene>
    <name evidence="3" type="ORF">KDL28_26175</name>
</gene>
<evidence type="ECO:0000313" key="3">
    <source>
        <dbReference type="EMBL" id="MCO1658557.1"/>
    </source>
</evidence>
<evidence type="ECO:0000256" key="1">
    <source>
        <dbReference type="ARBA" id="ARBA00023235"/>
    </source>
</evidence>
<dbReference type="SUPFAM" id="SSF48600">
    <property type="entry name" value="Chorismate mutase II"/>
    <property type="match status" value="1"/>
</dbReference>
<dbReference type="PROSITE" id="PS51168">
    <property type="entry name" value="CHORISMATE_MUT_2"/>
    <property type="match status" value="1"/>
</dbReference>
<keyword evidence="1" id="KW-0413">Isomerase</keyword>
<accession>A0ABT1A6B3</accession>